<organism evidence="4 5">
    <name type="scientific">Callorhinchus milii</name>
    <name type="common">Ghost shark</name>
    <dbReference type="NCBI Taxonomy" id="7868"/>
    <lineage>
        <taxon>Eukaryota</taxon>
        <taxon>Metazoa</taxon>
        <taxon>Chordata</taxon>
        <taxon>Craniata</taxon>
        <taxon>Vertebrata</taxon>
        <taxon>Chondrichthyes</taxon>
        <taxon>Holocephali</taxon>
        <taxon>Chimaeriformes</taxon>
        <taxon>Callorhinchidae</taxon>
        <taxon>Callorhinchus</taxon>
    </lineage>
</organism>
<dbReference type="PANTHER" id="PTHR23268">
    <property type="entry name" value="T-CELL RECEPTOR BETA CHAIN"/>
    <property type="match status" value="1"/>
</dbReference>
<dbReference type="SMART" id="SM00406">
    <property type="entry name" value="IGv"/>
    <property type="match status" value="1"/>
</dbReference>
<reference evidence="5" key="1">
    <citation type="journal article" date="2006" name="Science">
        <title>Ancient noncoding elements conserved in the human genome.</title>
        <authorList>
            <person name="Venkatesh B."/>
            <person name="Kirkness E.F."/>
            <person name="Loh Y.H."/>
            <person name="Halpern A.L."/>
            <person name="Lee A.P."/>
            <person name="Johnson J."/>
            <person name="Dandona N."/>
            <person name="Viswanathan L.D."/>
            <person name="Tay A."/>
            <person name="Venter J.C."/>
            <person name="Strausberg R.L."/>
            <person name="Brenner S."/>
        </authorList>
    </citation>
    <scope>NUCLEOTIDE SEQUENCE [LARGE SCALE GENOMIC DNA]</scope>
</reference>
<dbReference type="InterPro" id="IPR050413">
    <property type="entry name" value="TCR_beta_variable"/>
</dbReference>
<dbReference type="OMA" id="VEIQCSH"/>
<dbReference type="AlphaFoldDB" id="A0A4W3GPH8"/>
<dbReference type="InParanoid" id="A0A4W3GPH8"/>
<dbReference type="Pfam" id="PF07686">
    <property type="entry name" value="V-set"/>
    <property type="match status" value="1"/>
</dbReference>
<dbReference type="InterPro" id="IPR007110">
    <property type="entry name" value="Ig-like_dom"/>
</dbReference>
<dbReference type="STRING" id="7868.ENSCMIP00000005446"/>
<sequence>MSPTLHTVPSVSLNLGPILPRTVTAREGETVTLRCSHNDKSLNMMLWYIQPHQGGLTLIGYGYLSNPTYEKGFESGYNITQSNDKNKSSLEISSMNPTQEGVYYCAAREGHSVRERQISRT</sequence>
<reference evidence="4" key="4">
    <citation type="submission" date="2025-08" db="UniProtKB">
        <authorList>
            <consortium name="Ensembl"/>
        </authorList>
    </citation>
    <scope>IDENTIFICATION</scope>
</reference>
<dbReference type="GO" id="GO:0007166">
    <property type="term" value="P:cell surface receptor signaling pathway"/>
    <property type="evidence" value="ECO:0007669"/>
    <property type="project" value="TreeGrafter"/>
</dbReference>
<name>A0A4W3GPH8_CALMI</name>
<dbReference type="SMART" id="SM00409">
    <property type="entry name" value="IG"/>
    <property type="match status" value="1"/>
</dbReference>
<dbReference type="InterPro" id="IPR013783">
    <property type="entry name" value="Ig-like_fold"/>
</dbReference>
<dbReference type="GO" id="GO:0002376">
    <property type="term" value="P:immune system process"/>
    <property type="evidence" value="ECO:0007669"/>
    <property type="project" value="UniProtKB-KW"/>
</dbReference>
<dbReference type="PROSITE" id="PS50835">
    <property type="entry name" value="IG_LIKE"/>
    <property type="match status" value="1"/>
</dbReference>
<evidence type="ECO:0000313" key="5">
    <source>
        <dbReference type="Proteomes" id="UP000314986"/>
    </source>
</evidence>
<dbReference type="GO" id="GO:0005886">
    <property type="term" value="C:plasma membrane"/>
    <property type="evidence" value="ECO:0007669"/>
    <property type="project" value="TreeGrafter"/>
</dbReference>
<evidence type="ECO:0000256" key="2">
    <source>
        <dbReference type="ARBA" id="ARBA00022859"/>
    </source>
</evidence>
<keyword evidence="5" id="KW-1185">Reference proteome</keyword>
<dbReference type="GeneTree" id="ENSGT00970000196765"/>
<keyword evidence="2" id="KW-0391">Immunity</keyword>
<proteinExistence type="predicted"/>
<reference evidence="4" key="5">
    <citation type="submission" date="2025-09" db="UniProtKB">
        <authorList>
            <consortium name="Ensembl"/>
        </authorList>
    </citation>
    <scope>IDENTIFICATION</scope>
</reference>
<dbReference type="InterPro" id="IPR013106">
    <property type="entry name" value="Ig_V-set"/>
</dbReference>
<dbReference type="InterPro" id="IPR003599">
    <property type="entry name" value="Ig_sub"/>
</dbReference>
<dbReference type="Proteomes" id="UP000314986">
    <property type="component" value="Unassembled WGS sequence"/>
</dbReference>
<evidence type="ECO:0000256" key="1">
    <source>
        <dbReference type="ARBA" id="ARBA00022729"/>
    </source>
</evidence>
<feature type="domain" description="Ig-like" evidence="3">
    <location>
        <begin position="9"/>
        <end position="119"/>
    </location>
</feature>
<dbReference type="Gene3D" id="2.60.40.10">
    <property type="entry name" value="Immunoglobulins"/>
    <property type="match status" value="1"/>
</dbReference>
<accession>A0A4W3GPH8</accession>
<keyword evidence="1" id="KW-0732">Signal</keyword>
<protein>
    <recommendedName>
        <fullName evidence="3">Ig-like domain-containing protein</fullName>
    </recommendedName>
</protein>
<dbReference type="Ensembl" id="ENSCMIT00000005634.1">
    <property type="protein sequence ID" value="ENSCMIP00000005446.1"/>
    <property type="gene ID" value="ENSCMIG00000003161.1"/>
</dbReference>
<evidence type="ECO:0000259" key="3">
    <source>
        <dbReference type="PROSITE" id="PS50835"/>
    </source>
</evidence>
<dbReference type="InterPro" id="IPR036179">
    <property type="entry name" value="Ig-like_dom_sf"/>
</dbReference>
<reference evidence="5" key="2">
    <citation type="journal article" date="2007" name="PLoS Biol.">
        <title>Survey sequencing and comparative analysis of the elephant shark (Callorhinchus milii) genome.</title>
        <authorList>
            <person name="Venkatesh B."/>
            <person name="Kirkness E.F."/>
            <person name="Loh Y.H."/>
            <person name="Halpern A.L."/>
            <person name="Lee A.P."/>
            <person name="Johnson J."/>
            <person name="Dandona N."/>
            <person name="Viswanathan L.D."/>
            <person name="Tay A."/>
            <person name="Venter J.C."/>
            <person name="Strausberg R.L."/>
            <person name="Brenner S."/>
        </authorList>
    </citation>
    <scope>NUCLEOTIDE SEQUENCE [LARGE SCALE GENOMIC DNA]</scope>
</reference>
<reference evidence="5" key="3">
    <citation type="journal article" date="2014" name="Nature">
        <title>Elephant shark genome provides unique insights into gnathostome evolution.</title>
        <authorList>
            <consortium name="International Elephant Shark Genome Sequencing Consortium"/>
            <person name="Venkatesh B."/>
            <person name="Lee A.P."/>
            <person name="Ravi V."/>
            <person name="Maurya A.K."/>
            <person name="Lian M.M."/>
            <person name="Swann J.B."/>
            <person name="Ohta Y."/>
            <person name="Flajnik M.F."/>
            <person name="Sutoh Y."/>
            <person name="Kasahara M."/>
            <person name="Hoon S."/>
            <person name="Gangu V."/>
            <person name="Roy S.W."/>
            <person name="Irimia M."/>
            <person name="Korzh V."/>
            <person name="Kondrychyn I."/>
            <person name="Lim Z.W."/>
            <person name="Tay B.H."/>
            <person name="Tohari S."/>
            <person name="Kong K.W."/>
            <person name="Ho S."/>
            <person name="Lorente-Galdos B."/>
            <person name="Quilez J."/>
            <person name="Marques-Bonet T."/>
            <person name="Raney B.J."/>
            <person name="Ingham P.W."/>
            <person name="Tay A."/>
            <person name="Hillier L.W."/>
            <person name="Minx P."/>
            <person name="Boehm T."/>
            <person name="Wilson R.K."/>
            <person name="Brenner S."/>
            <person name="Warren W.C."/>
        </authorList>
    </citation>
    <scope>NUCLEOTIDE SEQUENCE [LARGE SCALE GENOMIC DNA]</scope>
</reference>
<evidence type="ECO:0000313" key="4">
    <source>
        <dbReference type="Ensembl" id="ENSCMIP00000005446.1"/>
    </source>
</evidence>
<dbReference type="SUPFAM" id="SSF48726">
    <property type="entry name" value="Immunoglobulin"/>
    <property type="match status" value="1"/>
</dbReference>